<dbReference type="PROSITE" id="PS50013">
    <property type="entry name" value="CHROMO_2"/>
    <property type="match status" value="1"/>
</dbReference>
<dbReference type="InterPro" id="IPR000953">
    <property type="entry name" value="Chromo/chromo_shadow_dom"/>
</dbReference>
<comment type="subunit">
    <text evidence="1">Component of the NuA4 histone acetyltransferase complex.</text>
</comment>
<evidence type="ECO:0000313" key="5">
    <source>
        <dbReference type="Proteomes" id="UP000226031"/>
    </source>
</evidence>
<feature type="domain" description="Chromo" evidence="3">
    <location>
        <begin position="67"/>
        <end position="123"/>
    </location>
</feature>
<dbReference type="SMART" id="SM00298">
    <property type="entry name" value="CHROMO"/>
    <property type="match status" value="1"/>
</dbReference>
<evidence type="ECO:0000256" key="2">
    <source>
        <dbReference type="SAM" id="MobiDB-lite"/>
    </source>
</evidence>
<dbReference type="STRING" id="73230.A0A2B7Z6Y7"/>
<evidence type="ECO:0000259" key="3">
    <source>
        <dbReference type="PROSITE" id="PS50013"/>
    </source>
</evidence>
<comment type="caution">
    <text evidence="4">The sequence shown here is derived from an EMBL/GenBank/DDBJ whole genome shotgun (WGS) entry which is preliminary data.</text>
</comment>
<dbReference type="InterPro" id="IPR023780">
    <property type="entry name" value="Chromo_domain"/>
</dbReference>
<dbReference type="AlphaFoldDB" id="A0A2B7Z6Y7"/>
<dbReference type="EMBL" id="PDND01000271">
    <property type="protein sequence ID" value="PGH29131.1"/>
    <property type="molecule type" value="Genomic_DNA"/>
</dbReference>
<feature type="region of interest" description="Disordered" evidence="2">
    <location>
        <begin position="94"/>
        <end position="129"/>
    </location>
</feature>
<keyword evidence="5" id="KW-1185">Reference proteome</keyword>
<proteinExistence type="predicted"/>
<dbReference type="InterPro" id="IPR016197">
    <property type="entry name" value="Chromo-like_dom_sf"/>
</dbReference>
<gene>
    <name evidence="4" type="ORF">GX50_08136</name>
</gene>
<dbReference type="SUPFAM" id="SSF54160">
    <property type="entry name" value="Chromo domain-like"/>
    <property type="match status" value="1"/>
</dbReference>
<evidence type="ECO:0000313" key="4">
    <source>
        <dbReference type="EMBL" id="PGH29131.1"/>
    </source>
</evidence>
<dbReference type="Gene3D" id="2.40.50.40">
    <property type="match status" value="1"/>
</dbReference>
<dbReference type="GO" id="GO:0006338">
    <property type="term" value="P:chromatin remodeling"/>
    <property type="evidence" value="ECO:0007669"/>
    <property type="project" value="UniProtKB-ARBA"/>
</dbReference>
<reference evidence="4 5" key="1">
    <citation type="submission" date="2017-10" db="EMBL/GenBank/DDBJ databases">
        <title>Comparative genomics in systemic dimorphic fungi from Ajellomycetaceae.</title>
        <authorList>
            <person name="Munoz J.F."/>
            <person name="Mcewen J.G."/>
            <person name="Clay O.K."/>
            <person name="Cuomo C.A."/>
        </authorList>
    </citation>
    <scope>NUCLEOTIDE SEQUENCE [LARGE SCALE GENOMIC DNA]</scope>
    <source>
        <strain evidence="4 5">UAMH4076</strain>
    </source>
</reference>
<accession>A0A2B7Z6Y7</accession>
<dbReference type="Proteomes" id="UP000226031">
    <property type="component" value="Unassembled WGS sequence"/>
</dbReference>
<protein>
    <recommendedName>
        <fullName evidence="3">Chromo domain-containing protein</fullName>
    </recommendedName>
</protein>
<feature type="compositionally biased region" description="Polar residues" evidence="2">
    <location>
        <begin position="120"/>
        <end position="129"/>
    </location>
</feature>
<name>A0A2B7Z6Y7_9EURO</name>
<sequence length="129" mass="14791">MLDYCHAKYEVIEVLGSHNYHLNTPPEIHDVFHMSLLRRAATDPFPSQLTSDWQPPGIVGEDNELKWEIEDILNERPRGRGRQYLMKWVGYDHPTWTPGSTLSKTAALDQWETRAHDPTAQPSPSERGG</sequence>
<dbReference type="Pfam" id="PF00385">
    <property type="entry name" value="Chromo"/>
    <property type="match status" value="1"/>
</dbReference>
<organism evidence="4 5">
    <name type="scientific">[Emmonsia] crescens</name>
    <dbReference type="NCBI Taxonomy" id="73230"/>
    <lineage>
        <taxon>Eukaryota</taxon>
        <taxon>Fungi</taxon>
        <taxon>Dikarya</taxon>
        <taxon>Ascomycota</taxon>
        <taxon>Pezizomycotina</taxon>
        <taxon>Eurotiomycetes</taxon>
        <taxon>Eurotiomycetidae</taxon>
        <taxon>Onygenales</taxon>
        <taxon>Ajellomycetaceae</taxon>
        <taxon>Emergomyces</taxon>
    </lineage>
</organism>
<evidence type="ECO:0000256" key="1">
    <source>
        <dbReference type="ARBA" id="ARBA00011353"/>
    </source>
</evidence>